<keyword evidence="6" id="KW-1185">Reference proteome</keyword>
<comment type="caution">
    <text evidence="5">The sequence shown here is derived from an EMBL/GenBank/DDBJ whole genome shotgun (WGS) entry which is preliminary data.</text>
</comment>
<feature type="repeat" description="ANK" evidence="3">
    <location>
        <begin position="195"/>
        <end position="223"/>
    </location>
</feature>
<sequence>MSVPIDETDPASLQSLPTEIHFLISELLLAQDQHERKQKEKQQRISRRSRANTPLPSEIPSAIRDFISLGATSRALNAVFSTVLYRAAAQQLPGLLFWATACGLDDIVGKLLKSGADPNRAMILKDAGKLDTTRLGDQLKSHHYFLHQYDKVEWSDPWKKTALPESWAVMTPTFDLGAGQRKSWDTPFGHTFFFPIHLASLGGHTASVTHLIEHGAQLQVPSRKICCKAPNILPSAGGWFFVGGYEEPSGQVQQYKKYPLWTPSHLAVCNHHREVFDALAGANAPDNASFNHMGITLLHNAAAAGDTSLVEYFIEKGQDVHLTDAFNLSPIWHAYLMGQWDAIKCLITHGADIDDDLGWGYTPLVDACVFGDFDGACRLVDLGADVHVACMEMPEQIQDRAWMTPRGPYSLGFKWSMSRDQHQPIVKGLRPLDLACLPCSQGLVNVGRRNCLKTEPTPDVHRERLVRKLLRRGASTEPSPFNVLGEDCQYPPLVIAAGSHQLRVMLALLEGGAPVSAASKQGVNALHAVMGHSAFHCRSHTYAPTFPHCQRPNRLQVVHDDINPQWLSGNELEVETPCRKQQILDCVSLLLDHGINFNAKDRAGYSPHVGLVYSAGPDHPIYQARLEIFEMLIQRGADPNAGLDETPREVIVQVGKPRSPDTVFCRLFGLGHLEACQTLIDHGLNIQEDDISTAFHGLARSEHFSTKSFSFLCEMDTYQQIGEDPKLLLGALLSKSDLLWSLMLHKSRYNLPQLLREPFNGSSFLHEALLRNLPEPRIRGLLHRGADVNLTDEKGYAAISLAITRNSHIDLLLQYGAKVHISDYEEVEEGWDNLKWILEHAKENALADFDWKEPRPYRRETRNPLLQTIRLSSAEGRTKILKALLVAQPLTAKVPDDLHFEYLREACRFQDTNTLTLLLRSGVNPNAAARHGTGHTALWWMLVHRKQMLNFMFGRGKPVGNLEKRKRLRGNSFVLAYCTWLPVKYENLQPWIDYVEILLRSGADPTIKTESGKRIGDYLDDVMCYGGCDRLLVRLRQAVRPRWKVGKGLGWRETGLWTADSSSKAGDAKIEAVAIRGGRAGRSER</sequence>
<keyword evidence="2 3" id="KW-0040">ANK repeat</keyword>
<dbReference type="PROSITE" id="PS50297">
    <property type="entry name" value="ANK_REP_REGION"/>
    <property type="match status" value="2"/>
</dbReference>
<organism evidence="5 6">
    <name type="scientific">Bombardia bombarda</name>
    <dbReference type="NCBI Taxonomy" id="252184"/>
    <lineage>
        <taxon>Eukaryota</taxon>
        <taxon>Fungi</taxon>
        <taxon>Dikarya</taxon>
        <taxon>Ascomycota</taxon>
        <taxon>Pezizomycotina</taxon>
        <taxon>Sordariomycetes</taxon>
        <taxon>Sordariomycetidae</taxon>
        <taxon>Sordariales</taxon>
        <taxon>Lasiosphaeriaceae</taxon>
        <taxon>Bombardia</taxon>
    </lineage>
</organism>
<feature type="repeat" description="ANK" evidence="3">
    <location>
        <begin position="293"/>
        <end position="325"/>
    </location>
</feature>
<evidence type="ECO:0000256" key="4">
    <source>
        <dbReference type="SAM" id="MobiDB-lite"/>
    </source>
</evidence>
<evidence type="ECO:0000256" key="3">
    <source>
        <dbReference type="PROSITE-ProRule" id="PRU00023"/>
    </source>
</evidence>
<dbReference type="SUPFAM" id="SSF48403">
    <property type="entry name" value="Ankyrin repeat"/>
    <property type="match status" value="3"/>
</dbReference>
<dbReference type="Pfam" id="PF12796">
    <property type="entry name" value="Ank_2"/>
    <property type="match status" value="1"/>
</dbReference>
<dbReference type="InterPro" id="IPR036770">
    <property type="entry name" value="Ankyrin_rpt-contain_sf"/>
</dbReference>
<evidence type="ECO:0000313" key="5">
    <source>
        <dbReference type="EMBL" id="KAK0624780.1"/>
    </source>
</evidence>
<gene>
    <name evidence="5" type="ORF">B0T17DRAFT_638652</name>
</gene>
<dbReference type="Gene3D" id="1.25.40.20">
    <property type="entry name" value="Ankyrin repeat-containing domain"/>
    <property type="match status" value="4"/>
</dbReference>
<evidence type="ECO:0000313" key="6">
    <source>
        <dbReference type="Proteomes" id="UP001174934"/>
    </source>
</evidence>
<proteinExistence type="predicted"/>
<evidence type="ECO:0000256" key="2">
    <source>
        <dbReference type="ARBA" id="ARBA00023043"/>
    </source>
</evidence>
<feature type="region of interest" description="Disordered" evidence="4">
    <location>
        <begin position="35"/>
        <end position="57"/>
    </location>
</feature>
<dbReference type="PANTHER" id="PTHR24198">
    <property type="entry name" value="ANKYRIN REPEAT AND PROTEIN KINASE DOMAIN-CONTAINING PROTEIN"/>
    <property type="match status" value="1"/>
</dbReference>
<dbReference type="AlphaFoldDB" id="A0AA39X0T5"/>
<protein>
    <submittedName>
        <fullName evidence="5">Ankyrin repeat-containing domain protein</fullName>
    </submittedName>
</protein>
<dbReference type="PANTHER" id="PTHR24198:SF194">
    <property type="entry name" value="INVERSIN-A"/>
    <property type="match status" value="1"/>
</dbReference>
<dbReference type="SMART" id="SM00248">
    <property type="entry name" value="ANK"/>
    <property type="match status" value="11"/>
</dbReference>
<dbReference type="Proteomes" id="UP001174934">
    <property type="component" value="Unassembled WGS sequence"/>
</dbReference>
<reference evidence="5" key="1">
    <citation type="submission" date="2023-06" db="EMBL/GenBank/DDBJ databases">
        <title>Genome-scale phylogeny and comparative genomics of the fungal order Sordariales.</title>
        <authorList>
            <consortium name="Lawrence Berkeley National Laboratory"/>
            <person name="Hensen N."/>
            <person name="Bonometti L."/>
            <person name="Westerberg I."/>
            <person name="Brannstrom I.O."/>
            <person name="Guillou S."/>
            <person name="Cros-Aarteil S."/>
            <person name="Calhoun S."/>
            <person name="Haridas S."/>
            <person name="Kuo A."/>
            <person name="Mondo S."/>
            <person name="Pangilinan J."/>
            <person name="Riley R."/>
            <person name="LaButti K."/>
            <person name="Andreopoulos B."/>
            <person name="Lipzen A."/>
            <person name="Chen C."/>
            <person name="Yanf M."/>
            <person name="Daum C."/>
            <person name="Ng V."/>
            <person name="Clum A."/>
            <person name="Steindorff A."/>
            <person name="Ohm R."/>
            <person name="Martin F."/>
            <person name="Silar P."/>
            <person name="Natvig D."/>
            <person name="Lalanne C."/>
            <person name="Gautier V."/>
            <person name="Ament-velasquez S.L."/>
            <person name="Kruys A."/>
            <person name="Hutchinson M.I."/>
            <person name="Powell A.J."/>
            <person name="Barry K."/>
            <person name="Miller A.N."/>
            <person name="Grigoriev I.V."/>
            <person name="Debuchy R."/>
            <person name="Gladieux P."/>
            <person name="Thoren M.H."/>
            <person name="Johannesson H."/>
        </authorList>
    </citation>
    <scope>NUCLEOTIDE SEQUENCE</scope>
    <source>
        <strain evidence="5">SMH3391-2</strain>
    </source>
</reference>
<dbReference type="InterPro" id="IPR002110">
    <property type="entry name" value="Ankyrin_rpt"/>
</dbReference>
<dbReference type="PROSITE" id="PS50088">
    <property type="entry name" value="ANK_REPEAT"/>
    <property type="match status" value="3"/>
</dbReference>
<name>A0AA39X0T5_9PEZI</name>
<accession>A0AA39X0T5</accession>
<keyword evidence="1" id="KW-0677">Repeat</keyword>
<evidence type="ECO:0000256" key="1">
    <source>
        <dbReference type="ARBA" id="ARBA00022737"/>
    </source>
</evidence>
<feature type="repeat" description="ANK" evidence="3">
    <location>
        <begin position="760"/>
        <end position="793"/>
    </location>
</feature>
<dbReference type="EMBL" id="JAULSR010000003">
    <property type="protein sequence ID" value="KAK0624780.1"/>
    <property type="molecule type" value="Genomic_DNA"/>
</dbReference>